<feature type="transmembrane region" description="Helical" evidence="1">
    <location>
        <begin position="41"/>
        <end position="66"/>
    </location>
</feature>
<name>A0ABS9JL46_9ACTN</name>
<dbReference type="EMBL" id="JAKKZF010000102">
    <property type="protein sequence ID" value="MCG0066289.1"/>
    <property type="molecule type" value="Genomic_DNA"/>
</dbReference>
<accession>A0ABS9JL46</accession>
<proteinExistence type="predicted"/>
<dbReference type="RefSeq" id="WP_086699720.1">
    <property type="nucleotide sequence ID" value="NZ_JAKKZF010000102.1"/>
</dbReference>
<dbReference type="Proteomes" id="UP001299012">
    <property type="component" value="Unassembled WGS sequence"/>
</dbReference>
<keyword evidence="1" id="KW-0812">Transmembrane</keyword>
<sequence>MAAAGLLLAIVCIAVVALALGVAVASWDGHTRSWAPRLARGAAVTVGAALLLLAALHPAAGALALLH</sequence>
<evidence type="ECO:0000256" key="1">
    <source>
        <dbReference type="SAM" id="Phobius"/>
    </source>
</evidence>
<keyword evidence="1" id="KW-0472">Membrane</keyword>
<organism evidence="2 3">
    <name type="scientific">Streptomyces tricolor</name>
    <dbReference type="NCBI Taxonomy" id="68277"/>
    <lineage>
        <taxon>Bacteria</taxon>
        <taxon>Bacillati</taxon>
        <taxon>Actinomycetota</taxon>
        <taxon>Actinomycetes</taxon>
        <taxon>Kitasatosporales</taxon>
        <taxon>Streptomycetaceae</taxon>
        <taxon>Streptomyces</taxon>
        <taxon>Streptomyces violaceoruber group</taxon>
    </lineage>
</organism>
<gene>
    <name evidence="2" type="ORF">L0F81_23860</name>
</gene>
<comment type="caution">
    <text evidence="2">The sequence shown here is derived from an EMBL/GenBank/DDBJ whole genome shotgun (WGS) entry which is preliminary data.</text>
</comment>
<reference evidence="2 3" key="1">
    <citation type="submission" date="2022-01" db="EMBL/GenBank/DDBJ databases">
        <title>Draft Genome Sequences of Seven Type Strains of the Genus Streptomyces.</title>
        <authorList>
            <person name="Aziz S."/>
            <person name="Coretto E."/>
            <person name="Chronakova A."/>
            <person name="Sproer C."/>
            <person name="Huber K."/>
            <person name="Nouioui I."/>
            <person name="Gross H."/>
        </authorList>
    </citation>
    <scope>NUCLEOTIDE SEQUENCE [LARGE SCALE GENOMIC DNA]</scope>
    <source>
        <strain evidence="2 3">DSM 41685</strain>
    </source>
</reference>
<protein>
    <submittedName>
        <fullName evidence="2">Uncharacterized protein</fullName>
    </submittedName>
</protein>
<keyword evidence="1" id="KW-1133">Transmembrane helix</keyword>
<keyword evidence="3" id="KW-1185">Reference proteome</keyword>
<evidence type="ECO:0000313" key="2">
    <source>
        <dbReference type="EMBL" id="MCG0066289.1"/>
    </source>
</evidence>
<evidence type="ECO:0000313" key="3">
    <source>
        <dbReference type="Proteomes" id="UP001299012"/>
    </source>
</evidence>